<dbReference type="OrthoDB" id="3598984at2759"/>
<keyword evidence="4" id="KW-1185">Reference proteome</keyword>
<evidence type="ECO:0000313" key="4">
    <source>
        <dbReference type="Proteomes" id="UP000800200"/>
    </source>
</evidence>
<evidence type="ECO:0000313" key="3">
    <source>
        <dbReference type="EMBL" id="KAF2186381.1"/>
    </source>
</evidence>
<reference evidence="3" key="1">
    <citation type="journal article" date="2020" name="Stud. Mycol.">
        <title>101 Dothideomycetes genomes: a test case for predicting lifestyles and emergence of pathogens.</title>
        <authorList>
            <person name="Haridas S."/>
            <person name="Albert R."/>
            <person name="Binder M."/>
            <person name="Bloem J."/>
            <person name="Labutti K."/>
            <person name="Salamov A."/>
            <person name="Andreopoulos B."/>
            <person name="Baker S."/>
            <person name="Barry K."/>
            <person name="Bills G."/>
            <person name="Bluhm B."/>
            <person name="Cannon C."/>
            <person name="Castanera R."/>
            <person name="Culley D."/>
            <person name="Daum C."/>
            <person name="Ezra D."/>
            <person name="Gonzalez J."/>
            <person name="Henrissat B."/>
            <person name="Kuo A."/>
            <person name="Liang C."/>
            <person name="Lipzen A."/>
            <person name="Lutzoni F."/>
            <person name="Magnuson J."/>
            <person name="Mondo S."/>
            <person name="Nolan M."/>
            <person name="Ohm R."/>
            <person name="Pangilinan J."/>
            <person name="Park H.-J."/>
            <person name="Ramirez L."/>
            <person name="Alfaro M."/>
            <person name="Sun H."/>
            <person name="Tritt A."/>
            <person name="Yoshinaga Y."/>
            <person name="Zwiers L.-H."/>
            <person name="Turgeon B."/>
            <person name="Goodwin S."/>
            <person name="Spatafora J."/>
            <person name="Crous P."/>
            <person name="Grigoriev I."/>
        </authorList>
    </citation>
    <scope>NUCLEOTIDE SEQUENCE</scope>
    <source>
        <strain evidence="3">CBS 207.26</strain>
    </source>
</reference>
<dbReference type="Proteomes" id="UP000800200">
    <property type="component" value="Unassembled WGS sequence"/>
</dbReference>
<name>A0A6A6E3B0_9PEZI</name>
<sequence>MPKDSKNSLNGLNGRKGNSFELLDEWDGNESITLQTTSAQATTSQPLPAPVGAGQWAQVEAFFTRVKTALVAAEQRVEKAEKRIESLEEFIRNELFPRISTSPSTGLPPSPPPPSSLPLSVALNHIPKIGLDLSRVAVLGIREGNAGAVHRRVNEALYERDIMCLKVNSKGNRRYRLLF</sequence>
<gene>
    <name evidence="3" type="ORF">K469DRAFT_687351</name>
</gene>
<organism evidence="3 4">
    <name type="scientific">Zopfia rhizophila CBS 207.26</name>
    <dbReference type="NCBI Taxonomy" id="1314779"/>
    <lineage>
        <taxon>Eukaryota</taxon>
        <taxon>Fungi</taxon>
        <taxon>Dikarya</taxon>
        <taxon>Ascomycota</taxon>
        <taxon>Pezizomycotina</taxon>
        <taxon>Dothideomycetes</taxon>
        <taxon>Dothideomycetes incertae sedis</taxon>
        <taxon>Zopfiaceae</taxon>
        <taxon>Zopfia</taxon>
    </lineage>
</organism>
<evidence type="ECO:0000256" key="2">
    <source>
        <dbReference type="SAM" id="MobiDB-lite"/>
    </source>
</evidence>
<accession>A0A6A6E3B0</accession>
<dbReference type="EMBL" id="ML994630">
    <property type="protein sequence ID" value="KAF2186381.1"/>
    <property type="molecule type" value="Genomic_DNA"/>
</dbReference>
<proteinExistence type="predicted"/>
<feature type="coiled-coil region" evidence="1">
    <location>
        <begin position="63"/>
        <end position="90"/>
    </location>
</feature>
<feature type="region of interest" description="Disordered" evidence="2">
    <location>
        <begin position="1"/>
        <end position="20"/>
    </location>
</feature>
<evidence type="ECO:0000256" key="1">
    <source>
        <dbReference type="SAM" id="Coils"/>
    </source>
</evidence>
<keyword evidence="1" id="KW-0175">Coiled coil</keyword>
<protein>
    <submittedName>
        <fullName evidence="3">Uncharacterized protein</fullName>
    </submittedName>
</protein>
<dbReference type="AlphaFoldDB" id="A0A6A6E3B0"/>